<feature type="domain" description="HTH lacI-type" evidence="1">
    <location>
        <begin position="2"/>
        <end position="19"/>
    </location>
</feature>
<dbReference type="Pfam" id="PF00356">
    <property type="entry name" value="LacI"/>
    <property type="match status" value="1"/>
</dbReference>
<reference evidence="3" key="1">
    <citation type="journal article" date="2019" name="Int. J. Syst. Evol. Microbiol.">
        <title>The Global Catalogue of Microorganisms (GCM) 10K type strain sequencing project: providing services to taxonomists for standard genome sequencing and annotation.</title>
        <authorList>
            <consortium name="The Broad Institute Genomics Platform"/>
            <consortium name="The Broad Institute Genome Sequencing Center for Infectious Disease"/>
            <person name="Wu L."/>
            <person name="Ma J."/>
        </authorList>
    </citation>
    <scope>NUCLEOTIDE SEQUENCE [LARGE SCALE GENOMIC DNA]</scope>
    <source>
        <strain evidence="3">CCUG 61889</strain>
    </source>
</reference>
<accession>A0ABV8B6P1</accession>
<protein>
    <recommendedName>
        <fullName evidence="1">HTH lacI-type domain-containing protein</fullName>
    </recommendedName>
</protein>
<dbReference type="Gene3D" id="1.10.260.40">
    <property type="entry name" value="lambda repressor-like DNA-binding domains"/>
    <property type="match status" value="1"/>
</dbReference>
<evidence type="ECO:0000259" key="1">
    <source>
        <dbReference type="Pfam" id="PF00356"/>
    </source>
</evidence>
<dbReference type="Proteomes" id="UP001595752">
    <property type="component" value="Unassembled WGS sequence"/>
</dbReference>
<dbReference type="EMBL" id="JBHRZT010000068">
    <property type="protein sequence ID" value="MFC3885060.1"/>
    <property type="molecule type" value="Genomic_DNA"/>
</dbReference>
<proteinExistence type="predicted"/>
<dbReference type="InterPro" id="IPR028082">
    <property type="entry name" value="Peripla_BP_I"/>
</dbReference>
<name>A0ABV8B6P1_9BACI</name>
<gene>
    <name evidence="2" type="ORF">ACFOU2_16935</name>
</gene>
<dbReference type="InterPro" id="IPR010982">
    <property type="entry name" value="Lambda_DNA-bd_dom_sf"/>
</dbReference>
<evidence type="ECO:0000313" key="2">
    <source>
        <dbReference type="EMBL" id="MFC3885060.1"/>
    </source>
</evidence>
<comment type="caution">
    <text evidence="2">The sequence shown here is derived from an EMBL/GenBank/DDBJ whole genome shotgun (WGS) entry which is preliminary data.</text>
</comment>
<dbReference type="InterPro" id="IPR000843">
    <property type="entry name" value="HTH_LacI"/>
</dbReference>
<evidence type="ECO:0000313" key="3">
    <source>
        <dbReference type="Proteomes" id="UP001595752"/>
    </source>
</evidence>
<dbReference type="SUPFAM" id="SSF53822">
    <property type="entry name" value="Periplasmic binding protein-like I"/>
    <property type="match status" value="1"/>
</dbReference>
<organism evidence="2 3">
    <name type="scientific">Bacillus songklensis</name>
    <dbReference type="NCBI Taxonomy" id="1069116"/>
    <lineage>
        <taxon>Bacteria</taxon>
        <taxon>Bacillati</taxon>
        <taxon>Bacillota</taxon>
        <taxon>Bacilli</taxon>
        <taxon>Bacillales</taxon>
        <taxon>Bacillaceae</taxon>
        <taxon>Bacillus</taxon>
    </lineage>
</organism>
<sequence length="60" mass="6369">MIKDIAKIAGVSATTVSRASKGCNKLGSNVPNNVSVVGYDNITLASYFFTKSDNGWTRSI</sequence>
<keyword evidence="3" id="KW-1185">Reference proteome</keyword>